<organism evidence="1 2">
    <name type="scientific">Gongylonema pulchrum</name>
    <dbReference type="NCBI Taxonomy" id="637853"/>
    <lineage>
        <taxon>Eukaryota</taxon>
        <taxon>Metazoa</taxon>
        <taxon>Ecdysozoa</taxon>
        <taxon>Nematoda</taxon>
        <taxon>Chromadorea</taxon>
        <taxon>Rhabditida</taxon>
        <taxon>Spirurina</taxon>
        <taxon>Spiruromorpha</taxon>
        <taxon>Spiruroidea</taxon>
        <taxon>Gongylonematidae</taxon>
        <taxon>Gongylonema</taxon>
    </lineage>
</organism>
<dbReference type="Gene3D" id="3.40.50.1110">
    <property type="entry name" value="SGNH hydrolase"/>
    <property type="match status" value="1"/>
</dbReference>
<accession>A0A3P7NEW9</accession>
<dbReference type="OrthoDB" id="1600564at2759"/>
<sequence>MIVFGDDFTDDGIEFGENSHGFLRNSNGPVWSEYLSRMLSCEKYTNYAHTGARSGYDNVHFSGWSGILWQMEYHFINHPTTQPHSLIILQAGGVAELLHRNENLDDNSHDDRQIDENVAHSALALIDNVDDGIIVVMNLIDPCEAPGYASFANDEHDTLDVSTRVSKINSKLWKLVLTEGRTNPRVGLFDLNAAIVEATRRMNITTPFAHQRANLTSREIYNYAYHDQWYPSTFVHHKIAEKLIKFLEDL</sequence>
<dbReference type="EMBL" id="UYRT01085081">
    <property type="protein sequence ID" value="VDN29671.1"/>
    <property type="molecule type" value="Genomic_DNA"/>
</dbReference>
<dbReference type="Proteomes" id="UP000271098">
    <property type="component" value="Unassembled WGS sequence"/>
</dbReference>
<reference evidence="1 2" key="1">
    <citation type="submission" date="2018-11" db="EMBL/GenBank/DDBJ databases">
        <authorList>
            <consortium name="Pathogen Informatics"/>
        </authorList>
    </citation>
    <scope>NUCLEOTIDE SEQUENCE [LARGE SCALE GENOMIC DNA]</scope>
</reference>
<dbReference type="AlphaFoldDB" id="A0A3P7NEW9"/>
<protein>
    <submittedName>
        <fullName evidence="1">Uncharacterized protein</fullName>
    </submittedName>
</protein>
<gene>
    <name evidence="1" type="ORF">GPUH_LOCUS17368</name>
</gene>
<proteinExistence type="predicted"/>
<evidence type="ECO:0000313" key="1">
    <source>
        <dbReference type="EMBL" id="VDN29671.1"/>
    </source>
</evidence>
<name>A0A3P7NEW9_9BILA</name>
<evidence type="ECO:0000313" key="2">
    <source>
        <dbReference type="Proteomes" id="UP000271098"/>
    </source>
</evidence>
<dbReference type="InterPro" id="IPR036514">
    <property type="entry name" value="SGNH_hydro_sf"/>
</dbReference>
<keyword evidence="2" id="KW-1185">Reference proteome</keyword>